<proteinExistence type="predicted"/>
<dbReference type="RefSeq" id="WP_045447820.1">
    <property type="nucleotide sequence ID" value="NZ_BBIO01000013.1"/>
</dbReference>
<reference evidence="1 2" key="1">
    <citation type="submission" date="2014-07" db="EMBL/GenBank/DDBJ databases">
        <title>Tepidicaulis marinum gen. nov., sp. nov., a novel marine bacterium denitrifying nitrate to nitrous oxide strictly under microaerobic conditions.</title>
        <authorList>
            <person name="Takeuchi M."/>
            <person name="Yamagishi T."/>
            <person name="Kamagata Y."/>
            <person name="Oshima K."/>
            <person name="Hattori M."/>
            <person name="Katayama T."/>
            <person name="Hanada S."/>
            <person name="Tamaki H."/>
            <person name="Marumo K."/>
            <person name="Maeda H."/>
            <person name="Nedachi M."/>
            <person name="Iwasaki W."/>
            <person name="Suwa Y."/>
            <person name="Sakata S."/>
        </authorList>
    </citation>
    <scope>NUCLEOTIDE SEQUENCE [LARGE SCALE GENOMIC DNA]</scope>
    <source>
        <strain evidence="1 2">MA2</strain>
    </source>
</reference>
<organism evidence="1 2">
    <name type="scientific">Tepidicaulis marinus</name>
    <dbReference type="NCBI Taxonomy" id="1333998"/>
    <lineage>
        <taxon>Bacteria</taxon>
        <taxon>Pseudomonadati</taxon>
        <taxon>Pseudomonadota</taxon>
        <taxon>Alphaproteobacteria</taxon>
        <taxon>Hyphomicrobiales</taxon>
        <taxon>Parvibaculaceae</taxon>
        <taxon>Tepidicaulis</taxon>
    </lineage>
</organism>
<gene>
    <name evidence="1" type="ORF">M2A_2417</name>
</gene>
<sequence>MRILFSALYAFAITLGAIYMPAVAGEYGSASTQMNAQATVLPSSEEELKALHEQHLRELRRIGRQCSAGGPDVVIGGPCVIADMEAFIASGASPELKAFHNALSREGKYDQNRSWALVKQRLKAQGMLKE</sequence>
<dbReference type="Proteomes" id="UP000028702">
    <property type="component" value="Unassembled WGS sequence"/>
</dbReference>
<accession>A0A081BD00</accession>
<dbReference type="EMBL" id="BBIO01000013">
    <property type="protein sequence ID" value="GAK45918.1"/>
    <property type="molecule type" value="Genomic_DNA"/>
</dbReference>
<evidence type="ECO:0000313" key="1">
    <source>
        <dbReference type="EMBL" id="GAK45918.1"/>
    </source>
</evidence>
<comment type="caution">
    <text evidence="1">The sequence shown here is derived from an EMBL/GenBank/DDBJ whole genome shotgun (WGS) entry which is preliminary data.</text>
</comment>
<dbReference type="AlphaFoldDB" id="A0A081BD00"/>
<evidence type="ECO:0000313" key="2">
    <source>
        <dbReference type="Proteomes" id="UP000028702"/>
    </source>
</evidence>
<protein>
    <submittedName>
        <fullName evidence="1">Uncharacterized protein</fullName>
    </submittedName>
</protein>
<keyword evidence="2" id="KW-1185">Reference proteome</keyword>
<name>A0A081BD00_9HYPH</name>